<feature type="compositionally biased region" description="Low complexity" evidence="1">
    <location>
        <begin position="299"/>
        <end position="336"/>
    </location>
</feature>
<evidence type="ECO:0000256" key="1">
    <source>
        <dbReference type="SAM" id="MobiDB-lite"/>
    </source>
</evidence>
<feature type="region of interest" description="Disordered" evidence="1">
    <location>
        <begin position="281"/>
        <end position="371"/>
    </location>
</feature>
<comment type="caution">
    <text evidence="3">The sequence shown here is derived from an EMBL/GenBank/DDBJ whole genome shotgun (WGS) entry which is preliminary data.</text>
</comment>
<dbReference type="EMBL" id="VOIH02000006">
    <property type="protein sequence ID" value="KAF3444129.1"/>
    <property type="molecule type" value="Genomic_DNA"/>
</dbReference>
<dbReference type="Proteomes" id="UP000796880">
    <property type="component" value="Unassembled WGS sequence"/>
</dbReference>
<dbReference type="OrthoDB" id="549883at2759"/>
<feature type="compositionally biased region" description="Basic and acidic residues" evidence="1">
    <location>
        <begin position="186"/>
        <end position="206"/>
    </location>
</feature>
<evidence type="ECO:0000313" key="4">
    <source>
        <dbReference type="Proteomes" id="UP000796880"/>
    </source>
</evidence>
<organism evidence="3 4">
    <name type="scientific">Rhamnella rubrinervis</name>
    <dbReference type="NCBI Taxonomy" id="2594499"/>
    <lineage>
        <taxon>Eukaryota</taxon>
        <taxon>Viridiplantae</taxon>
        <taxon>Streptophyta</taxon>
        <taxon>Embryophyta</taxon>
        <taxon>Tracheophyta</taxon>
        <taxon>Spermatophyta</taxon>
        <taxon>Magnoliopsida</taxon>
        <taxon>eudicotyledons</taxon>
        <taxon>Gunneridae</taxon>
        <taxon>Pentapetalae</taxon>
        <taxon>rosids</taxon>
        <taxon>fabids</taxon>
        <taxon>Rosales</taxon>
        <taxon>Rhamnaceae</taxon>
        <taxon>rhamnoid group</taxon>
        <taxon>Rhamneae</taxon>
        <taxon>Rhamnella</taxon>
    </lineage>
</organism>
<evidence type="ECO:0000313" key="3">
    <source>
        <dbReference type="EMBL" id="KAF3444129.1"/>
    </source>
</evidence>
<reference evidence="3" key="1">
    <citation type="submission" date="2020-03" db="EMBL/GenBank/DDBJ databases">
        <title>A high-quality chromosome-level genome assembly of a woody plant with both climbing and erect habits, Rhamnella rubrinervis.</title>
        <authorList>
            <person name="Lu Z."/>
            <person name="Yang Y."/>
            <person name="Zhu X."/>
            <person name="Sun Y."/>
        </authorList>
    </citation>
    <scope>NUCLEOTIDE SEQUENCE</scope>
    <source>
        <strain evidence="3">BYM</strain>
        <tissue evidence="3">Leaf</tissue>
    </source>
</reference>
<proteinExistence type="predicted"/>
<feature type="compositionally biased region" description="Polar residues" evidence="1">
    <location>
        <begin position="282"/>
        <end position="297"/>
    </location>
</feature>
<dbReference type="PANTHER" id="PTHR31805:SF16">
    <property type="entry name" value="FORMIN-LIKE PROTEIN (DUF1421)"/>
    <property type="match status" value="1"/>
</dbReference>
<dbReference type="PANTHER" id="PTHR31805">
    <property type="entry name" value="RECEPTOR-LIKE KINASE, PUTATIVE (DUF1421)-RELATED"/>
    <property type="match status" value="1"/>
</dbReference>
<feature type="region of interest" description="Disordered" evidence="1">
    <location>
        <begin position="221"/>
        <end position="267"/>
    </location>
</feature>
<evidence type="ECO:0000259" key="2">
    <source>
        <dbReference type="Pfam" id="PF07223"/>
    </source>
</evidence>
<dbReference type="AlphaFoldDB" id="A0A8K0H1U9"/>
<name>A0A8K0H1U9_9ROSA</name>
<dbReference type="Pfam" id="PF07223">
    <property type="entry name" value="DUF1421"/>
    <property type="match status" value="1"/>
</dbReference>
<keyword evidence="4" id="KW-1185">Reference proteome</keyword>
<gene>
    <name evidence="3" type="ORF">FNV43_RR13819</name>
</gene>
<protein>
    <recommendedName>
        <fullName evidence="2">DUF1421 domain-containing protein</fullName>
    </recommendedName>
</protein>
<sequence length="546" mass="60374">MASGSSGRLNSGSKGFDFASDDILCSYEDYGNQDSSNGSHSEAVINSSSAKDFHKGRLGRSSMFPTSAYGQPEDSFNQEVICTVERTMKKYTDNLMRFLEGISSRMSQLELYCYNLDKSIGEMRSDLIRDHAESDSKLKSLEKHLQEVHRSVQILRDKQELAETQKELAKLQLVQKESSSSSHSQANEERTSPATSDSKKNEHTSDTHNQQLALDLPHQVAPQQQPVAPPPQASSQNVSQQQSYYLPAPNPPAPTQHTHGQYIPPESQYRTPQLQDIPRVAQQPTQAQVNQTPSVQHFPQYQQQLPQQVPQSVPQQVPQSVPQQVPQSVPYPQQPSMQTQNRPPPPAIYPTYPQNQPPNPSSEALPSSMPVQVPFSGITQQIAGRAESMPYGYSGAGRTVPQQPPPQQIKGTYGAQPGDGYAASGPHPALPPGSTYMIYDTEGSRSHYQPQVPPHFTQGGYPPMSVSLQNPQATTSPANLMVRNPQYVRNHPYGELIEKMSNMGYRSEHVASVIQRMEDSGQHIDFNTVLDRAFLSVNVTKAFVSS</sequence>
<feature type="domain" description="DUF1421" evidence="2">
    <location>
        <begin position="493"/>
        <end position="532"/>
    </location>
</feature>
<accession>A0A8K0H1U9</accession>
<feature type="compositionally biased region" description="Low complexity" evidence="1">
    <location>
        <begin position="233"/>
        <end position="243"/>
    </location>
</feature>
<dbReference type="InterPro" id="IPR010820">
    <property type="entry name" value="DUF1421"/>
</dbReference>
<feature type="region of interest" description="Disordered" evidence="1">
    <location>
        <begin position="172"/>
        <end position="208"/>
    </location>
</feature>